<dbReference type="InterPro" id="IPR016140">
    <property type="entry name" value="Bifunc_inhib/LTP/seed_store"/>
</dbReference>
<dbReference type="EMBL" id="NQVE01000009">
    <property type="protein sequence ID" value="RAL54452.1"/>
    <property type="molecule type" value="Genomic_DNA"/>
</dbReference>
<dbReference type="Pfam" id="PF14368">
    <property type="entry name" value="LTP_2"/>
    <property type="match status" value="1"/>
</dbReference>
<keyword evidence="1" id="KW-0812">Transmembrane</keyword>
<dbReference type="InterPro" id="IPR039265">
    <property type="entry name" value="DIR1-like"/>
</dbReference>
<protein>
    <recommendedName>
        <fullName evidence="2">Bifunctional inhibitor/plant lipid transfer protein/seed storage helical domain-containing protein</fullName>
    </recommendedName>
</protein>
<proteinExistence type="predicted"/>
<keyword evidence="4" id="KW-1185">Reference proteome</keyword>
<evidence type="ECO:0000313" key="3">
    <source>
        <dbReference type="EMBL" id="RAL54452.1"/>
    </source>
</evidence>
<dbReference type="PANTHER" id="PTHR33122:SF60">
    <property type="entry name" value="LIPID-TRANSFER PROTEIN DIR1-RELATED"/>
    <property type="match status" value="1"/>
</dbReference>
<comment type="caution">
    <text evidence="3">The sequence shown here is derived from an EMBL/GenBank/DDBJ whole genome shotgun (WGS) entry which is preliminary data.</text>
</comment>
<accession>A0A328E970</accession>
<dbReference type="Proteomes" id="UP000249390">
    <property type="component" value="Unassembled WGS sequence"/>
</dbReference>
<feature type="domain" description="Bifunctional inhibitor/plant lipid transfer protein/seed storage helical" evidence="2">
    <location>
        <begin position="40"/>
        <end position="115"/>
    </location>
</feature>
<dbReference type="SMART" id="SM00499">
    <property type="entry name" value="AAI"/>
    <property type="match status" value="1"/>
</dbReference>
<dbReference type="PANTHER" id="PTHR33122">
    <property type="entry name" value="LIPID BINDING PROTEIN-RELATED"/>
    <property type="match status" value="1"/>
</dbReference>
<evidence type="ECO:0000313" key="4">
    <source>
        <dbReference type="Proteomes" id="UP000249390"/>
    </source>
</evidence>
<keyword evidence="1" id="KW-0472">Membrane</keyword>
<dbReference type="InterPro" id="IPR036312">
    <property type="entry name" value="Bifun_inhib/LTP/seed_sf"/>
</dbReference>
<dbReference type="AlphaFoldDB" id="A0A328E970"/>
<keyword evidence="1" id="KW-1133">Transmembrane helix</keyword>
<gene>
    <name evidence="3" type="ORF">DM860_001580</name>
</gene>
<dbReference type="GO" id="GO:0009627">
    <property type="term" value="P:systemic acquired resistance"/>
    <property type="evidence" value="ECO:0007669"/>
    <property type="project" value="InterPro"/>
</dbReference>
<feature type="transmembrane region" description="Helical" evidence="1">
    <location>
        <begin position="12"/>
        <end position="29"/>
    </location>
</feature>
<evidence type="ECO:0000259" key="2">
    <source>
        <dbReference type="SMART" id="SM00499"/>
    </source>
</evidence>
<dbReference type="Gene3D" id="1.10.110.10">
    <property type="entry name" value="Plant lipid-transfer and hydrophobic proteins"/>
    <property type="match status" value="1"/>
</dbReference>
<evidence type="ECO:0000256" key="1">
    <source>
        <dbReference type="SAM" id="Phobius"/>
    </source>
</evidence>
<organism evidence="3 4">
    <name type="scientific">Cuscuta australis</name>
    <dbReference type="NCBI Taxonomy" id="267555"/>
    <lineage>
        <taxon>Eukaryota</taxon>
        <taxon>Viridiplantae</taxon>
        <taxon>Streptophyta</taxon>
        <taxon>Embryophyta</taxon>
        <taxon>Tracheophyta</taxon>
        <taxon>Spermatophyta</taxon>
        <taxon>Magnoliopsida</taxon>
        <taxon>eudicotyledons</taxon>
        <taxon>Gunneridae</taxon>
        <taxon>Pentapetalae</taxon>
        <taxon>asterids</taxon>
        <taxon>lamiids</taxon>
        <taxon>Solanales</taxon>
        <taxon>Convolvulaceae</taxon>
        <taxon>Cuscuteae</taxon>
        <taxon>Cuscuta</taxon>
        <taxon>Cuscuta subgen. Grammica</taxon>
        <taxon>Cuscuta sect. Cleistogrammica</taxon>
    </lineage>
</organism>
<dbReference type="CDD" id="cd04660">
    <property type="entry name" value="nsLTP_like"/>
    <property type="match status" value="1"/>
</dbReference>
<dbReference type="InterPro" id="IPR044741">
    <property type="entry name" value="NsLTP-like"/>
</dbReference>
<reference evidence="3 4" key="1">
    <citation type="submission" date="2018-06" db="EMBL/GenBank/DDBJ databases">
        <title>The Genome of Cuscuta australis (Dodder) Provides Insight into the Evolution of Plant Parasitism.</title>
        <authorList>
            <person name="Liu H."/>
        </authorList>
    </citation>
    <scope>NUCLEOTIDE SEQUENCE [LARGE SCALE GENOMIC DNA]</scope>
    <source>
        <strain evidence="4">cv. Yunnan</strain>
        <tissue evidence="3">Vines</tissue>
    </source>
</reference>
<dbReference type="SUPFAM" id="SSF47699">
    <property type="entry name" value="Bifunctional inhibitor/lipid-transfer protein/seed storage 2S albumin"/>
    <property type="match status" value="1"/>
</dbReference>
<name>A0A328E970_9ASTE</name>
<dbReference type="GO" id="GO:0005504">
    <property type="term" value="F:fatty acid binding"/>
    <property type="evidence" value="ECO:0007669"/>
    <property type="project" value="InterPro"/>
</dbReference>
<sequence length="115" mass="12086">MSIYGKEKSAMAGFIPLLVATIMVMMMSLQQRGAESYSICSMTDDGLNACKPWVTPPGPAEPPSAACCAALSAADLPCLCLQKRNDAVMLSLLGIDPDLAMALPPKCNLPLPLNC</sequence>